<dbReference type="CDD" id="cd17535">
    <property type="entry name" value="REC_NarL-like"/>
    <property type="match status" value="1"/>
</dbReference>
<dbReference type="Proteomes" id="UP001427805">
    <property type="component" value="Unassembled WGS sequence"/>
</dbReference>
<dbReference type="PANTHER" id="PTHR43214:SF43">
    <property type="entry name" value="TWO-COMPONENT RESPONSE REGULATOR"/>
    <property type="match status" value="1"/>
</dbReference>
<evidence type="ECO:0000313" key="7">
    <source>
        <dbReference type="Proteomes" id="UP001427805"/>
    </source>
</evidence>
<dbReference type="CDD" id="cd06170">
    <property type="entry name" value="LuxR_C_like"/>
    <property type="match status" value="1"/>
</dbReference>
<proteinExistence type="predicted"/>
<dbReference type="PROSITE" id="PS00622">
    <property type="entry name" value="HTH_LUXR_1"/>
    <property type="match status" value="1"/>
</dbReference>
<dbReference type="InterPro" id="IPR000792">
    <property type="entry name" value="Tscrpt_reg_LuxR_C"/>
</dbReference>
<dbReference type="SUPFAM" id="SSF46894">
    <property type="entry name" value="C-terminal effector domain of the bipartite response regulators"/>
    <property type="match status" value="1"/>
</dbReference>
<dbReference type="EMBL" id="JBDIZK010000012">
    <property type="protein sequence ID" value="MEN3749099.1"/>
    <property type="molecule type" value="Genomic_DNA"/>
</dbReference>
<dbReference type="Pfam" id="PF00072">
    <property type="entry name" value="Response_reg"/>
    <property type="match status" value="1"/>
</dbReference>
<name>A0ABV0BC43_9SPHN</name>
<feature type="domain" description="Response regulatory" evidence="5">
    <location>
        <begin position="13"/>
        <end position="129"/>
    </location>
</feature>
<protein>
    <submittedName>
        <fullName evidence="6">Response regulator transcription factor</fullName>
    </submittedName>
</protein>
<reference evidence="6 7" key="1">
    <citation type="submission" date="2024-05" db="EMBL/GenBank/DDBJ databases">
        <title>Sphingomonas sp. HF-S3 16S ribosomal RNA gene Genome sequencing and assembly.</title>
        <authorList>
            <person name="Lee H."/>
        </authorList>
    </citation>
    <scope>NUCLEOTIDE SEQUENCE [LARGE SCALE GENOMIC DNA]</scope>
    <source>
        <strain evidence="6 7">HF-S3</strain>
    </source>
</reference>
<feature type="domain" description="HTH luxR-type" evidence="4">
    <location>
        <begin position="145"/>
        <end position="210"/>
    </location>
</feature>
<dbReference type="PROSITE" id="PS50043">
    <property type="entry name" value="HTH_LUXR_2"/>
    <property type="match status" value="1"/>
</dbReference>
<organism evidence="6 7">
    <name type="scientific">Sphingomonas rustica</name>
    <dbReference type="NCBI Taxonomy" id="3103142"/>
    <lineage>
        <taxon>Bacteria</taxon>
        <taxon>Pseudomonadati</taxon>
        <taxon>Pseudomonadota</taxon>
        <taxon>Alphaproteobacteria</taxon>
        <taxon>Sphingomonadales</taxon>
        <taxon>Sphingomonadaceae</taxon>
        <taxon>Sphingomonas</taxon>
    </lineage>
</organism>
<dbReference type="InterPro" id="IPR039420">
    <property type="entry name" value="WalR-like"/>
</dbReference>
<evidence type="ECO:0000256" key="3">
    <source>
        <dbReference type="PROSITE-ProRule" id="PRU00169"/>
    </source>
</evidence>
<dbReference type="InterPro" id="IPR011006">
    <property type="entry name" value="CheY-like_superfamily"/>
</dbReference>
<keyword evidence="7" id="KW-1185">Reference proteome</keyword>
<accession>A0ABV0BC43</accession>
<gene>
    <name evidence="6" type="ORF">TPR58_18140</name>
</gene>
<dbReference type="InterPro" id="IPR016032">
    <property type="entry name" value="Sig_transdc_resp-reg_C-effctor"/>
</dbReference>
<dbReference type="InterPro" id="IPR001789">
    <property type="entry name" value="Sig_transdc_resp-reg_receiver"/>
</dbReference>
<keyword evidence="1 3" id="KW-0597">Phosphoprotein</keyword>
<keyword evidence="2" id="KW-0238">DNA-binding</keyword>
<dbReference type="PRINTS" id="PR00038">
    <property type="entry name" value="HTHLUXR"/>
</dbReference>
<feature type="modified residue" description="4-aspartylphosphate" evidence="3">
    <location>
        <position position="64"/>
    </location>
</feature>
<evidence type="ECO:0000256" key="1">
    <source>
        <dbReference type="ARBA" id="ARBA00022553"/>
    </source>
</evidence>
<dbReference type="SUPFAM" id="SSF52172">
    <property type="entry name" value="CheY-like"/>
    <property type="match status" value="1"/>
</dbReference>
<dbReference type="PROSITE" id="PS50110">
    <property type="entry name" value="RESPONSE_REGULATORY"/>
    <property type="match status" value="1"/>
</dbReference>
<comment type="caution">
    <text evidence="6">The sequence shown here is derived from an EMBL/GenBank/DDBJ whole genome shotgun (WGS) entry which is preliminary data.</text>
</comment>
<sequence length="214" mass="22848">MSVTRSIAAEPIRILIADDHPLVRDGIAALIERQADMVVVGEAASGEEAVDRFSLLRPDVTLMDVQMPGRGGLDAIETIRGAFPDAVILVLTTYPGDVQAVRAMRAGASGYLLKNAVRKELTDAIRAVHAGRRALSADIAHAIAVHAFEDPLTPRELAILQLVAEGQANRQIAAHLGVSTDTIKANLKALFVKLGVDDRTHAVTVAVRRGFIAR</sequence>
<evidence type="ECO:0000259" key="4">
    <source>
        <dbReference type="PROSITE" id="PS50043"/>
    </source>
</evidence>
<dbReference type="SMART" id="SM00448">
    <property type="entry name" value="REC"/>
    <property type="match status" value="1"/>
</dbReference>
<dbReference type="PANTHER" id="PTHR43214">
    <property type="entry name" value="TWO-COMPONENT RESPONSE REGULATOR"/>
    <property type="match status" value="1"/>
</dbReference>
<dbReference type="Pfam" id="PF00196">
    <property type="entry name" value="GerE"/>
    <property type="match status" value="1"/>
</dbReference>
<evidence type="ECO:0000256" key="2">
    <source>
        <dbReference type="ARBA" id="ARBA00023125"/>
    </source>
</evidence>
<dbReference type="RefSeq" id="WP_346248138.1">
    <property type="nucleotide sequence ID" value="NZ_JBDIZK010000012.1"/>
</dbReference>
<dbReference type="Gene3D" id="3.40.50.2300">
    <property type="match status" value="1"/>
</dbReference>
<dbReference type="InterPro" id="IPR058245">
    <property type="entry name" value="NreC/VraR/RcsB-like_REC"/>
</dbReference>
<evidence type="ECO:0000259" key="5">
    <source>
        <dbReference type="PROSITE" id="PS50110"/>
    </source>
</evidence>
<evidence type="ECO:0000313" key="6">
    <source>
        <dbReference type="EMBL" id="MEN3749099.1"/>
    </source>
</evidence>
<dbReference type="SMART" id="SM00421">
    <property type="entry name" value="HTH_LUXR"/>
    <property type="match status" value="1"/>
</dbReference>